<evidence type="ECO:0000313" key="2">
    <source>
        <dbReference type="Proteomes" id="UP000013526"/>
    </source>
</evidence>
<keyword evidence="2" id="KW-1185">Reference proteome</keyword>
<sequence>MLQDKEKYIIILDDSDLTELILEKFSDLDMIILPIDNQKWAFKFSPITKLYKMIIDERLEIA</sequence>
<dbReference type="AlphaFoldDB" id="R1GZ42"/>
<dbReference type="EMBL" id="AQGQ01000186">
    <property type="protein sequence ID" value="EOD53671.1"/>
    <property type="molecule type" value="Genomic_DNA"/>
</dbReference>
<proteinExistence type="predicted"/>
<name>R1GZ42_9GAMM</name>
<dbReference type="Proteomes" id="UP000013526">
    <property type="component" value="Unassembled WGS sequence"/>
</dbReference>
<accession>R1GZ42</accession>
<protein>
    <submittedName>
        <fullName evidence="1">Uncharacterized protein</fullName>
    </submittedName>
</protein>
<organism evidence="1 2">
    <name type="scientific">Aeromonas molluscorum 848</name>
    <dbReference type="NCBI Taxonomy" id="1268236"/>
    <lineage>
        <taxon>Bacteria</taxon>
        <taxon>Pseudomonadati</taxon>
        <taxon>Pseudomonadota</taxon>
        <taxon>Gammaproteobacteria</taxon>
        <taxon>Aeromonadales</taxon>
        <taxon>Aeromonadaceae</taxon>
        <taxon>Aeromonas</taxon>
    </lineage>
</organism>
<comment type="caution">
    <text evidence="1">The sequence shown here is derived from an EMBL/GenBank/DDBJ whole genome shotgun (WGS) entry which is preliminary data.</text>
</comment>
<evidence type="ECO:0000313" key="1">
    <source>
        <dbReference type="EMBL" id="EOD53671.1"/>
    </source>
</evidence>
<reference evidence="1 2" key="1">
    <citation type="journal article" date="2013" name="Genome Announc.">
        <title>Draft Genome Sequence of Aeromonas molluscorum Strain 848TT, Isolated from Bivalve Molluscs.</title>
        <authorList>
            <person name="Spataro N."/>
            <person name="Farfan M."/>
            <person name="Albarral V."/>
            <person name="Sanglas A."/>
            <person name="Loren J.G."/>
            <person name="Fuste M.C."/>
            <person name="Bosch E."/>
        </authorList>
    </citation>
    <scope>NUCLEOTIDE SEQUENCE [LARGE SCALE GENOMIC DNA]</scope>
    <source>
        <strain evidence="1 2">848</strain>
    </source>
</reference>
<gene>
    <name evidence="1" type="ORF">G113_18369</name>
</gene>